<dbReference type="PANTHER" id="PTHR13008">
    <property type="entry name" value="MAP-KINASE ACTIVATING DEATH DOMAIN PROTEIN MADD /DENN/AEX-3 C.ELEGANS"/>
    <property type="match status" value="1"/>
</dbReference>
<evidence type="ECO:0000259" key="2">
    <source>
        <dbReference type="Pfam" id="PF25328"/>
    </source>
</evidence>
<name>A0ABD2WEE7_9HYME</name>
<feature type="compositionally biased region" description="Polar residues" evidence="1">
    <location>
        <begin position="87"/>
        <end position="96"/>
    </location>
</feature>
<proteinExistence type="predicted"/>
<evidence type="ECO:0000313" key="4">
    <source>
        <dbReference type="Proteomes" id="UP001627154"/>
    </source>
</evidence>
<comment type="caution">
    <text evidence="3">The sequence shown here is derived from an EMBL/GenBank/DDBJ whole genome shotgun (WGS) entry which is preliminary data.</text>
</comment>
<feature type="compositionally biased region" description="Low complexity" evidence="1">
    <location>
        <begin position="103"/>
        <end position="118"/>
    </location>
</feature>
<evidence type="ECO:0000256" key="1">
    <source>
        <dbReference type="SAM" id="MobiDB-lite"/>
    </source>
</evidence>
<dbReference type="EMBL" id="JBJJXI010000111">
    <property type="protein sequence ID" value="KAL3391364.1"/>
    <property type="molecule type" value="Genomic_DNA"/>
</dbReference>
<protein>
    <recommendedName>
        <fullName evidence="2">MAP kinase-activating death domain-containing protein</fullName>
    </recommendedName>
</protein>
<keyword evidence="4" id="KW-1185">Reference proteome</keyword>
<feature type="domain" description="MAP kinase-activating death" evidence="2">
    <location>
        <begin position="27"/>
        <end position="78"/>
    </location>
</feature>
<feature type="region of interest" description="Disordered" evidence="1">
    <location>
        <begin position="84"/>
        <end position="126"/>
    </location>
</feature>
<accession>A0ABD2WEE7</accession>
<organism evidence="3 4">
    <name type="scientific">Trichogramma kaykai</name>
    <dbReference type="NCBI Taxonomy" id="54128"/>
    <lineage>
        <taxon>Eukaryota</taxon>
        <taxon>Metazoa</taxon>
        <taxon>Ecdysozoa</taxon>
        <taxon>Arthropoda</taxon>
        <taxon>Hexapoda</taxon>
        <taxon>Insecta</taxon>
        <taxon>Pterygota</taxon>
        <taxon>Neoptera</taxon>
        <taxon>Endopterygota</taxon>
        <taxon>Hymenoptera</taxon>
        <taxon>Apocrita</taxon>
        <taxon>Proctotrupomorpha</taxon>
        <taxon>Chalcidoidea</taxon>
        <taxon>Trichogrammatidae</taxon>
        <taxon>Trichogramma</taxon>
    </lineage>
</organism>
<dbReference type="AlphaFoldDB" id="A0ABD2WEE7"/>
<dbReference type="PANTHER" id="PTHR13008:SF7">
    <property type="entry name" value="MAP KINASE-ACTIVATING DEATH DOMAIN PROTEIN"/>
    <property type="match status" value="1"/>
</dbReference>
<reference evidence="3 4" key="1">
    <citation type="journal article" date="2024" name="bioRxiv">
        <title>A reference genome for Trichogramma kaykai: A tiny desert-dwelling parasitoid wasp with competing sex-ratio distorters.</title>
        <authorList>
            <person name="Culotta J."/>
            <person name="Lindsey A.R."/>
        </authorList>
    </citation>
    <scope>NUCLEOTIDE SEQUENCE [LARGE SCALE GENOMIC DNA]</scope>
    <source>
        <strain evidence="3 4">KSX58</strain>
    </source>
</reference>
<dbReference type="Pfam" id="PF25328">
    <property type="entry name" value="PH_MADD"/>
    <property type="match status" value="1"/>
</dbReference>
<gene>
    <name evidence="3" type="ORF">TKK_014081</name>
</gene>
<dbReference type="Proteomes" id="UP001627154">
    <property type="component" value="Unassembled WGS sequence"/>
</dbReference>
<evidence type="ECO:0000313" key="3">
    <source>
        <dbReference type="EMBL" id="KAL3391364.1"/>
    </source>
</evidence>
<dbReference type="InterPro" id="IPR039980">
    <property type="entry name" value="MADD"/>
</dbReference>
<dbReference type="InterPro" id="IPR057469">
    <property type="entry name" value="PH_MADD"/>
</dbReference>
<sequence length="126" mass="14426">MSVLFDIRRINCPSGCARVCGQIRISRLEHIRKCFTQEGGIFVLEEFNPKTRQIIQRKYKSQMADQICYSVLCLFSYVATGSEYTKKQSQTSSPRPSSAGLGSQHQSPQQQQQRRSSQAEAYPRHH</sequence>